<protein>
    <submittedName>
        <fullName evidence="1">Putative rRNA methylase</fullName>
    </submittedName>
</protein>
<dbReference type="InterPro" id="IPR010719">
    <property type="entry name" value="MnmM_MeTrfase"/>
</dbReference>
<organism evidence="1 2">
    <name type="scientific">Hathewaya proteolytica DSM 3090</name>
    <dbReference type="NCBI Taxonomy" id="1121331"/>
    <lineage>
        <taxon>Bacteria</taxon>
        <taxon>Bacillati</taxon>
        <taxon>Bacillota</taxon>
        <taxon>Clostridia</taxon>
        <taxon>Eubacteriales</taxon>
        <taxon>Clostridiaceae</taxon>
        <taxon>Hathewaya</taxon>
    </lineage>
</organism>
<name>A0A1M6J4A1_9CLOT</name>
<dbReference type="Proteomes" id="UP000183952">
    <property type="component" value="Unassembled WGS sequence"/>
</dbReference>
<dbReference type="PANTHER" id="PTHR35276:SF1">
    <property type="entry name" value="TRNA (MNM(5)S(2)U34)-METHYLTRANSFERASE, CHLOROPLASTIC"/>
    <property type="match status" value="1"/>
</dbReference>
<dbReference type="Gene3D" id="3.40.50.150">
    <property type="entry name" value="Vaccinia Virus protein VP39"/>
    <property type="match status" value="1"/>
</dbReference>
<accession>A0A1M6J4A1</accession>
<dbReference type="AlphaFoldDB" id="A0A1M6J4A1"/>
<dbReference type="GO" id="GO:0008168">
    <property type="term" value="F:methyltransferase activity"/>
    <property type="evidence" value="ECO:0007669"/>
    <property type="project" value="UniProtKB-KW"/>
</dbReference>
<keyword evidence="1" id="KW-0808">Transferase</keyword>
<dbReference type="EMBL" id="FRAD01000003">
    <property type="protein sequence ID" value="SHJ41487.1"/>
    <property type="molecule type" value="Genomic_DNA"/>
</dbReference>
<evidence type="ECO:0000313" key="1">
    <source>
        <dbReference type="EMBL" id="SHJ41487.1"/>
    </source>
</evidence>
<evidence type="ECO:0000313" key="2">
    <source>
        <dbReference type="Proteomes" id="UP000183952"/>
    </source>
</evidence>
<reference evidence="1 2" key="1">
    <citation type="submission" date="2016-11" db="EMBL/GenBank/DDBJ databases">
        <authorList>
            <person name="Jaros S."/>
            <person name="Januszkiewicz K."/>
            <person name="Wedrychowicz H."/>
        </authorList>
    </citation>
    <scope>NUCLEOTIDE SEQUENCE [LARGE SCALE GENOMIC DNA]</scope>
    <source>
        <strain evidence="1 2">DSM 3090</strain>
    </source>
</reference>
<sequence>MFEYVNNVSMMSHNIIKSYVKFPRIAVDCTLGNGLDTDFLSSHFKKVYSFDIQKNAIDSYTSKKPENVILIYDSNENIMKYITEPKVDCIVYNLGYLPGDNKVITTTAESTISSLKSALNLIASKGFILICSYLGHEEGKRENLYLEDFLKKINKKTFGVMSHRYINRKEDSPILYIIEKK</sequence>
<keyword evidence="1" id="KW-0489">Methyltransferase</keyword>
<dbReference type="PANTHER" id="PTHR35276">
    <property type="entry name" value="S-ADENOSYL-L-METHIONINE-DEPENDENT METHYLTRANSFERASES SUPERFAMILY PROTEIN"/>
    <property type="match status" value="1"/>
</dbReference>
<gene>
    <name evidence="1" type="ORF">SAMN02745248_00038</name>
</gene>
<proteinExistence type="predicted"/>
<dbReference type="InterPro" id="IPR029063">
    <property type="entry name" value="SAM-dependent_MTases_sf"/>
</dbReference>
<dbReference type="GO" id="GO:0032259">
    <property type="term" value="P:methylation"/>
    <property type="evidence" value="ECO:0007669"/>
    <property type="project" value="UniProtKB-KW"/>
</dbReference>
<dbReference type="Pfam" id="PF06962">
    <property type="entry name" value="rRNA_methylase"/>
    <property type="match status" value="1"/>
</dbReference>
<dbReference type="RefSeq" id="WP_072900991.1">
    <property type="nucleotide sequence ID" value="NZ_FRAD01000003.1"/>
</dbReference>
<dbReference type="OrthoDB" id="9792989at2"/>
<dbReference type="SUPFAM" id="SSF53335">
    <property type="entry name" value="S-adenosyl-L-methionine-dependent methyltransferases"/>
    <property type="match status" value="1"/>
</dbReference>
<dbReference type="STRING" id="1121331.SAMN02745248_00038"/>
<keyword evidence="2" id="KW-1185">Reference proteome</keyword>